<reference evidence="3 4" key="1">
    <citation type="submission" date="2022-11" db="EMBL/GenBank/DDBJ databases">
        <title>Whole genome sequence of Eschrichtius robustus ER-17-0199.</title>
        <authorList>
            <person name="Bruniche-Olsen A."/>
            <person name="Black A.N."/>
            <person name="Fields C.J."/>
            <person name="Walden K."/>
            <person name="Dewoody J.A."/>
        </authorList>
    </citation>
    <scope>NUCLEOTIDE SEQUENCE [LARGE SCALE GENOMIC DNA]</scope>
    <source>
        <strain evidence="3">ER-17-0199</strain>
        <tissue evidence="3">Blubber</tissue>
    </source>
</reference>
<proteinExistence type="predicted"/>
<comment type="caution">
    <text evidence="3">The sequence shown here is derived from an EMBL/GenBank/DDBJ whole genome shotgun (WGS) entry which is preliminary data.</text>
</comment>
<evidence type="ECO:0000313" key="3">
    <source>
        <dbReference type="EMBL" id="KAJ8784803.1"/>
    </source>
</evidence>
<evidence type="ECO:0000256" key="1">
    <source>
        <dbReference type="SAM" id="MobiDB-lite"/>
    </source>
</evidence>
<sequence>MSQQLVTWIIARADKCCRIAENGPYSQQSPATRIDAGASGCFPEPPANLEKKLAGKSRPLPAGALTSRKSPGAGRPGRYKPRGRGGCGRRARAEAQTAATREHPALGGPSSTALTDPRTPK</sequence>
<keyword evidence="4" id="KW-1185">Reference proteome</keyword>
<feature type="region of interest" description="Disordered" evidence="1">
    <location>
        <begin position="22"/>
        <end position="121"/>
    </location>
</feature>
<dbReference type="EMBL" id="JAIQCJ010002147">
    <property type="protein sequence ID" value="KAJ8781390.1"/>
    <property type="molecule type" value="Genomic_DNA"/>
</dbReference>
<gene>
    <name evidence="3" type="ORF">J1605_007830</name>
    <name evidence="2" type="ORF">J1605_011374</name>
</gene>
<evidence type="ECO:0000313" key="2">
    <source>
        <dbReference type="EMBL" id="KAJ8781390.1"/>
    </source>
</evidence>
<protein>
    <submittedName>
        <fullName evidence="3">Uncharacterized protein</fullName>
    </submittedName>
</protein>
<feature type="compositionally biased region" description="Basic residues" evidence="1">
    <location>
        <begin position="77"/>
        <end position="90"/>
    </location>
</feature>
<dbReference type="AlphaFoldDB" id="A0AB34GXF7"/>
<dbReference type="Proteomes" id="UP001159641">
    <property type="component" value="Unassembled WGS sequence"/>
</dbReference>
<name>A0AB34GXF7_ESCRO</name>
<evidence type="ECO:0000313" key="4">
    <source>
        <dbReference type="Proteomes" id="UP001159641"/>
    </source>
</evidence>
<dbReference type="EMBL" id="JAIQCJ010002032">
    <property type="protein sequence ID" value="KAJ8784803.1"/>
    <property type="molecule type" value="Genomic_DNA"/>
</dbReference>
<organism evidence="3 4">
    <name type="scientific">Eschrichtius robustus</name>
    <name type="common">California gray whale</name>
    <name type="synonym">Eschrichtius gibbosus</name>
    <dbReference type="NCBI Taxonomy" id="9764"/>
    <lineage>
        <taxon>Eukaryota</taxon>
        <taxon>Metazoa</taxon>
        <taxon>Chordata</taxon>
        <taxon>Craniata</taxon>
        <taxon>Vertebrata</taxon>
        <taxon>Euteleostomi</taxon>
        <taxon>Mammalia</taxon>
        <taxon>Eutheria</taxon>
        <taxon>Laurasiatheria</taxon>
        <taxon>Artiodactyla</taxon>
        <taxon>Whippomorpha</taxon>
        <taxon>Cetacea</taxon>
        <taxon>Mysticeti</taxon>
        <taxon>Eschrichtiidae</taxon>
        <taxon>Eschrichtius</taxon>
    </lineage>
</organism>
<accession>A0AB34GXF7</accession>